<keyword evidence="1" id="KW-0472">Membrane</keyword>
<feature type="chain" id="PRO_5004016016" description="Nickel transport protein" evidence="2">
    <location>
        <begin position="20"/>
        <end position="192"/>
    </location>
</feature>
<feature type="signal peptide" evidence="2">
    <location>
        <begin position="1"/>
        <end position="19"/>
    </location>
</feature>
<evidence type="ECO:0000256" key="2">
    <source>
        <dbReference type="SAM" id="SignalP"/>
    </source>
</evidence>
<evidence type="ECO:0000313" key="4">
    <source>
        <dbReference type="Proteomes" id="UP000011721"/>
    </source>
</evidence>
<organism evidence="3 4">
    <name type="scientific">Desulfocapsa sulfexigens (strain DSM 10523 / SB164P1)</name>
    <dbReference type="NCBI Taxonomy" id="1167006"/>
    <lineage>
        <taxon>Bacteria</taxon>
        <taxon>Pseudomonadati</taxon>
        <taxon>Thermodesulfobacteriota</taxon>
        <taxon>Desulfobulbia</taxon>
        <taxon>Desulfobulbales</taxon>
        <taxon>Desulfocapsaceae</taxon>
        <taxon>Desulfocapsa</taxon>
    </lineage>
</organism>
<dbReference type="HOGENOM" id="CLU_083845_0_0_7"/>
<accession>M1P215</accession>
<evidence type="ECO:0000256" key="1">
    <source>
        <dbReference type="SAM" id="Phobius"/>
    </source>
</evidence>
<gene>
    <name evidence="3" type="ordered locus">UWK_00934</name>
</gene>
<name>M1P215_DESSD</name>
<keyword evidence="1" id="KW-1133">Transmembrane helix</keyword>
<dbReference type="AlphaFoldDB" id="M1P215"/>
<dbReference type="OrthoDB" id="9795418at2"/>
<evidence type="ECO:0000313" key="3">
    <source>
        <dbReference type="EMBL" id="AGF77508.1"/>
    </source>
</evidence>
<dbReference type="Proteomes" id="UP000011721">
    <property type="component" value="Chromosome"/>
</dbReference>
<dbReference type="EMBL" id="CP003985">
    <property type="protein sequence ID" value="AGF77508.1"/>
    <property type="molecule type" value="Genomic_DNA"/>
</dbReference>
<reference evidence="4" key="1">
    <citation type="journal article" date="2013" name="Stand. Genomic Sci.">
        <title>Complete genome sequence of Desulfocapsa sulfexigens, a marine deltaproteobacterium specialized in disproportionating inorganic sulfur compounds.</title>
        <authorList>
            <person name="Finster K.W."/>
            <person name="Kjeldsen K.U."/>
            <person name="Kube M."/>
            <person name="Reinhardt R."/>
            <person name="Mussmann M."/>
            <person name="Amann R."/>
            <person name="Schreiber L."/>
        </authorList>
    </citation>
    <scope>NUCLEOTIDE SEQUENCE [LARGE SCALE GENOMIC DNA]</scope>
    <source>
        <strain evidence="4">DSM 10523 / SB164P1</strain>
    </source>
</reference>
<proteinExistence type="predicted"/>
<keyword evidence="4" id="KW-1185">Reference proteome</keyword>
<keyword evidence="1" id="KW-0812">Transmembrane</keyword>
<dbReference type="STRING" id="1167006.UWK_00934"/>
<protein>
    <recommendedName>
        <fullName evidence="5">Nickel transport protein</fullName>
    </recommendedName>
</protein>
<dbReference type="KEGG" id="dsf:UWK_00934"/>
<feature type="transmembrane region" description="Helical" evidence="1">
    <location>
        <begin position="164"/>
        <end position="181"/>
    </location>
</feature>
<dbReference type="eggNOG" id="COG2373">
    <property type="taxonomic scope" value="Bacteria"/>
</dbReference>
<evidence type="ECO:0008006" key="5">
    <source>
        <dbReference type="Google" id="ProtNLM"/>
    </source>
</evidence>
<keyword evidence="2" id="KW-0732">Signal</keyword>
<dbReference type="RefSeq" id="WP_015403204.1">
    <property type="nucleotide sequence ID" value="NC_020304.1"/>
</dbReference>
<sequence length="192" mass="20917">MLKRTVFLLCCLLFLPCLAQAHKIHVFAWVSGNTVTVESSFSGNRPLINGTVTIQDNKSKAILLEGTGDKKGIFTFAIPALAREGKMDLLVVVSGSEGHQSQWLIPADEYLSTQPPVNVPAQAPATVDNDELKEMIRQILSQELAPIKRSLAAAENRKPGFRDIIGGIGYLLGLAGLVAWLKNRRPTDLSKK</sequence>